<comment type="caution">
    <text evidence="2">The sequence shown here is derived from an EMBL/GenBank/DDBJ whole genome shotgun (WGS) entry which is preliminary data.</text>
</comment>
<organism evidence="2 3">
    <name type="scientific">Parnassius apollo</name>
    <name type="common">Apollo butterfly</name>
    <name type="synonym">Papilio apollo</name>
    <dbReference type="NCBI Taxonomy" id="110799"/>
    <lineage>
        <taxon>Eukaryota</taxon>
        <taxon>Metazoa</taxon>
        <taxon>Ecdysozoa</taxon>
        <taxon>Arthropoda</taxon>
        <taxon>Hexapoda</taxon>
        <taxon>Insecta</taxon>
        <taxon>Pterygota</taxon>
        <taxon>Neoptera</taxon>
        <taxon>Endopterygota</taxon>
        <taxon>Lepidoptera</taxon>
        <taxon>Glossata</taxon>
        <taxon>Ditrysia</taxon>
        <taxon>Papilionoidea</taxon>
        <taxon>Papilionidae</taxon>
        <taxon>Parnassiinae</taxon>
        <taxon>Parnassini</taxon>
        <taxon>Parnassius</taxon>
        <taxon>Parnassius</taxon>
    </lineage>
</organism>
<dbReference type="Proteomes" id="UP000691718">
    <property type="component" value="Unassembled WGS sequence"/>
</dbReference>
<keyword evidence="3" id="KW-1185">Reference proteome</keyword>
<dbReference type="InterPro" id="IPR057191">
    <property type="entry name" value="DUF7869"/>
</dbReference>
<dbReference type="AlphaFoldDB" id="A0A8S3WLW9"/>
<protein>
    <submittedName>
        <fullName evidence="2">(apollo) hypothetical protein</fullName>
    </submittedName>
</protein>
<gene>
    <name evidence="2" type="ORF">PAPOLLO_LOCUS7812</name>
</gene>
<dbReference type="EMBL" id="CAJQZP010000541">
    <property type="protein sequence ID" value="CAG4967551.1"/>
    <property type="molecule type" value="Genomic_DNA"/>
</dbReference>
<reference evidence="2" key="1">
    <citation type="submission" date="2021-04" db="EMBL/GenBank/DDBJ databases">
        <authorList>
            <person name="Tunstrom K."/>
        </authorList>
    </citation>
    <scope>NUCLEOTIDE SEQUENCE</scope>
</reference>
<evidence type="ECO:0000313" key="2">
    <source>
        <dbReference type="EMBL" id="CAG4967551.1"/>
    </source>
</evidence>
<dbReference type="PANTHER" id="PTHR34415">
    <property type="entry name" value="INTEGRASE CATALYTIC DOMAIN-CONTAINING PROTEIN"/>
    <property type="match status" value="1"/>
</dbReference>
<accession>A0A8S3WLW9</accession>
<proteinExistence type="predicted"/>
<dbReference type="PANTHER" id="PTHR34415:SF1">
    <property type="entry name" value="INTEGRASE CATALYTIC DOMAIN-CONTAINING PROTEIN"/>
    <property type="match status" value="1"/>
</dbReference>
<dbReference type="OrthoDB" id="6929920at2759"/>
<dbReference type="Pfam" id="PF25273">
    <property type="entry name" value="DUF7869"/>
    <property type="match status" value="1"/>
</dbReference>
<evidence type="ECO:0000313" key="3">
    <source>
        <dbReference type="Proteomes" id="UP000691718"/>
    </source>
</evidence>
<feature type="domain" description="DUF7869" evidence="1">
    <location>
        <begin position="62"/>
        <end position="224"/>
    </location>
</feature>
<name>A0A8S3WLW9_PARAO</name>
<evidence type="ECO:0000259" key="1">
    <source>
        <dbReference type="Pfam" id="PF25273"/>
    </source>
</evidence>
<sequence length="244" mass="28191">MEKSEIENQKLRTQYRVHKIRAKCFFDKLREDNQDLLILSFDCQKNLPLPKVADQSAYYSRQFNSYVWTEDVASKGANEIASCLYHCLNHSNLDGKTKIRLVADGCGGQNKNSILLGMVAKWLHDTQHSIDQVEIVFPVTGHSFIPPDRVFAMTEKEIRRLETITNPETYIDIMGSNATIRRLVTEVPIFDWKSACRDVLKSTQTLHFQISKTKRHSELSSIKQNVAKSWFGEKFHIEMIFAIH</sequence>